<name>A0A4U5VH66_COLLU</name>
<dbReference type="GO" id="GO:0051276">
    <property type="term" value="P:chromosome organization"/>
    <property type="evidence" value="ECO:0007669"/>
    <property type="project" value="InterPro"/>
</dbReference>
<dbReference type="SUPFAM" id="SSF55874">
    <property type="entry name" value="ATPase domain of HSP90 chaperone/DNA topoisomerase II/histidine kinase"/>
    <property type="match status" value="1"/>
</dbReference>
<evidence type="ECO:0000256" key="1">
    <source>
        <dbReference type="ARBA" id="ARBA00004286"/>
    </source>
</evidence>
<keyword evidence="4 6" id="KW-0175">Coiled coil</keyword>
<evidence type="ECO:0000256" key="2">
    <source>
        <dbReference type="ARBA" id="ARBA00022454"/>
    </source>
</evidence>
<dbReference type="Pfam" id="PF26199">
    <property type="entry name" value="Ig_SMCHD1_8th"/>
    <property type="match status" value="1"/>
</dbReference>
<dbReference type="InterPro" id="IPR058615">
    <property type="entry name" value="Ig_SMCHD1_6th"/>
</dbReference>
<keyword evidence="2" id="KW-0158">Chromosome</keyword>
<accession>A0A4U5VH66</accession>
<protein>
    <submittedName>
        <fullName evidence="10">SMC hinge domain-containing protein 1</fullName>
    </submittedName>
</protein>
<keyword evidence="3" id="KW-0732">Signal</keyword>
<dbReference type="InterPro" id="IPR058616">
    <property type="entry name" value="Ig_SMCHD1_8th"/>
</dbReference>
<dbReference type="Pfam" id="PF26194">
    <property type="entry name" value="Ig_SMCHD1_1st"/>
    <property type="match status" value="1"/>
</dbReference>
<dbReference type="Pfam" id="PF26196">
    <property type="entry name" value="Ig_SMCHD1_4th"/>
    <property type="match status" value="1"/>
</dbReference>
<evidence type="ECO:0000256" key="3">
    <source>
        <dbReference type="ARBA" id="ARBA00022729"/>
    </source>
</evidence>
<evidence type="ECO:0000256" key="7">
    <source>
        <dbReference type="SAM" id="MobiDB-lite"/>
    </source>
</evidence>
<dbReference type="PANTHER" id="PTHR22640">
    <property type="entry name" value="STRUCTURAL MAINTENANCE OF CHROMOSOMES FLEXIBLE HINGE DOMAIN-CONTAINING PROTEIN 1"/>
    <property type="match status" value="1"/>
</dbReference>
<dbReference type="Pfam" id="PF07546">
    <property type="entry name" value="EMI"/>
    <property type="match status" value="1"/>
</dbReference>
<evidence type="ECO:0000259" key="8">
    <source>
        <dbReference type="PROSITE" id="PS50871"/>
    </source>
</evidence>
<keyword evidence="5" id="KW-1015">Disulfide bond</keyword>
<dbReference type="Pfam" id="PF26201">
    <property type="entry name" value="Ig_SMCHD1_7th"/>
    <property type="match status" value="1"/>
</dbReference>
<dbReference type="InterPro" id="IPR010935">
    <property type="entry name" value="SMC_hinge"/>
</dbReference>
<proteinExistence type="predicted"/>
<dbReference type="GO" id="GO:0005524">
    <property type="term" value="F:ATP binding"/>
    <property type="evidence" value="ECO:0007669"/>
    <property type="project" value="InterPro"/>
</dbReference>
<dbReference type="Gene3D" id="3.30.565.10">
    <property type="entry name" value="Histidine kinase-like ATPase, C-terminal domain"/>
    <property type="match status" value="1"/>
</dbReference>
<dbReference type="InterPro" id="IPR058617">
    <property type="entry name" value="Ig_SMCHD1_7th"/>
</dbReference>
<dbReference type="SUPFAM" id="SSF49842">
    <property type="entry name" value="TNF-like"/>
    <property type="match status" value="1"/>
</dbReference>
<dbReference type="Pfam" id="PF13589">
    <property type="entry name" value="HATPase_c_3"/>
    <property type="match status" value="1"/>
</dbReference>
<feature type="region of interest" description="Disordered" evidence="7">
    <location>
        <begin position="2005"/>
        <end position="2029"/>
    </location>
</feature>
<dbReference type="PANTHER" id="PTHR22640:SF2">
    <property type="entry name" value="STRUCTURAL MAINTENANCE OF CHROMOSOMES FLEXIBLE HINGE DOMAIN-CONTAINING PROTEIN 1"/>
    <property type="match status" value="1"/>
</dbReference>
<dbReference type="Pfam" id="PF06470">
    <property type="entry name" value="SMC_hinge"/>
    <property type="match status" value="1"/>
</dbReference>
<dbReference type="Gene3D" id="2.60.120.40">
    <property type="match status" value="1"/>
</dbReference>
<feature type="compositionally biased region" description="Gly residues" evidence="7">
    <location>
        <begin position="2176"/>
        <end position="2192"/>
    </location>
</feature>
<organism evidence="10 11">
    <name type="scientific">Collichthys lucidus</name>
    <name type="common">Big head croaker</name>
    <name type="synonym">Sciaena lucida</name>
    <dbReference type="NCBI Taxonomy" id="240159"/>
    <lineage>
        <taxon>Eukaryota</taxon>
        <taxon>Metazoa</taxon>
        <taxon>Chordata</taxon>
        <taxon>Craniata</taxon>
        <taxon>Vertebrata</taxon>
        <taxon>Euteleostomi</taxon>
        <taxon>Actinopterygii</taxon>
        <taxon>Neopterygii</taxon>
        <taxon>Teleostei</taxon>
        <taxon>Neoteleostei</taxon>
        <taxon>Acanthomorphata</taxon>
        <taxon>Eupercaria</taxon>
        <taxon>Sciaenidae</taxon>
        <taxon>Collichthys</taxon>
    </lineage>
</organism>
<feature type="region of interest" description="Disordered" evidence="7">
    <location>
        <begin position="498"/>
        <end position="520"/>
    </location>
</feature>
<dbReference type="Pfam" id="PF26198">
    <property type="entry name" value="Ig_SMCHD1_6th"/>
    <property type="match status" value="2"/>
</dbReference>
<feature type="region of interest" description="Disordered" evidence="7">
    <location>
        <begin position="2145"/>
        <end position="2194"/>
    </location>
</feature>
<evidence type="ECO:0000256" key="4">
    <source>
        <dbReference type="ARBA" id="ARBA00023054"/>
    </source>
</evidence>
<feature type="coiled-coil region" evidence="6">
    <location>
        <begin position="2549"/>
        <end position="2594"/>
    </location>
</feature>
<comment type="subcellular location">
    <subcellularLocation>
        <location evidence="1">Chromosome</location>
    </subcellularLocation>
</comment>
<dbReference type="InterPro" id="IPR055109">
    <property type="entry name" value="SMCHD1_S5"/>
</dbReference>
<dbReference type="PROSITE" id="PS50871">
    <property type="entry name" value="C1Q"/>
    <property type="match status" value="1"/>
</dbReference>
<dbReference type="InterPro" id="IPR058612">
    <property type="entry name" value="Ig_SMCHD1_2nd"/>
</dbReference>
<dbReference type="InterPro" id="IPR058613">
    <property type="entry name" value="Ig_SMCHD1_4th"/>
</dbReference>
<sequence length="2939" mass="328765">MAQRVSTSFLQRGGEHKRFCVYDCRVENGKATQKFLESSGLDFNDFLKHLHKQLGSSQFTAPGTTSLSKRFTMRECECEADECFYAGHKTLPTYTLTQMQSDTHSCLVQAPVHLMNLKSDRMKRLWSLRRTGQSWILTNLNQALSVATEEQINYLPHYDTLIRSGMYEYYASEGQNSLPYALAELIDNALSATAKNTGVRTIEIRMMFDESLGKPAVIVLDNGCGMTSKQLNNWAVYRLSKFSRENSKFARLVCLTFQLWINRDRPSQQEGYIRPDPVPRSLNSDISYFGVGGKQAAFYIGDAARMMSKPVDSPDVHELILSKDEFEKKEKNNEDIYSGRIKNRKPGDSKHIQNDDEHFLHALIAEESRKKSFTAVVIMGVQPEHVTFLKKDFEVWVRELAHIYHYYIHGVNGNDTRKNSRNSDHQTKINIQITLREKPPKCPRVMDLRDVDNDMETLYINSAADTFEFKALAAQDGGTVEGVIRYHPFLYDRETYPKDPCAEQASPDADDDDDCANESGVQHQARGKKAIFDCFWNGRLIPYTTVSEFDWCTDKKSKLPAECYNRISGVLFTDDKFQVSTNKLTFMDLELKLKNKDTIFTRVVNGQKQRGNLQKEFMKWLENCHKKLDKQIQFKGYMETITRTELPKKMQEFWATFSSIVWDKKTYTTGDLVKSHKTGINLYGVVVRFLLYGNHKEDVFATAGFVELALEPKALYDKVRIIPISKIDQTATKDAIVKNINKDLAKLPEKLKVDWPERNPWPQNAIRPAGTVLGPFKVEILNKNEESLSRMPSVGQGPVKKLLVVLKLIHHENLTNLGKYSLCLNTAINESNVTVFGGSELPSYKLNFTIKEGSAESFVIDVASPSTNVGAPFDIPLRIKDAYGHPTTPPPNLKPVLECSDLEVSYEKVDSSGTTFTIRNVKARGRVHKESKPFDLTVKLPGMKTEIPIIKIFVYPGLPHSLHVMPEENPIIAENGSRVEFNVEIHDEAGNITAHPKQTVRCQVHGYAPDVIDCSSTGTGQFVTRPIILKIIKGEPQKLKVLFEMSNQKNIAAVVRELKVIPSTRVAAMELYSQDDENLVLRNKEKIEWMAGSLLENLYYRLFDEAGREVPLTAEIGSKIKVNWTGDANLADLVQGKLPDVQVPRQVQKEQFYQVSYQNQSVSVSFTIMPRPDEPARLKVTLPQSTLRLGEILPGNISESEHNHTKSLTYEYLVAQTITHMFVSDTDLELVDQYDNVTKSLTPSCVNHISVKADGLDTSAVAFTWQESCSSVLVTGIRFQSGTLGPREICFTYKSYVERVIVKVTAGVPAQLKLVSEPEKVLNDRGIPTPFLIQLCDEWGNPSSDRRVVVELRSSPPTLKVRHSCPSNGQTLLSCTEASNRRNTMIFLLFQLTTSVTSQPVNAEGKASFTVTSVSGPKGYYQLEFRGSFNKKPITGPSVNITVLPDPTKPVSLTVKYDTNQKFPAGGKFPVFLVTVLSDEGRPMTTFNPAAVTMFLWRGGATQNTPPQGATELKCSKPMENEKNDCFYFRDKEIPEHTGKHTIQFSLQIAKDKFLFSNQISVNVVANQPVKLGPDSQPPTPVVSYSKAISHRTLVENMTLRIMDSYGNPAGEDLDGTVKVSIKNCSGYNNKKLPLFEGKANSVQFSLAKGKVDINRLAVMENSPGENGSSYILLFKPEVRMLSTPLAPFELRFEFYNDVEKQQKMAELTRKRDELITAIEHYKDIFFRYDELRQMLDAQYQEAAKKETHHRIELQSRSVNIKQPVSVGHLAYVQDDAAARVISWHIRGDMDCVITKTSEAARRIYRDTQGRQQVMALDSVYVTPGDSPSAKISIAYRLLPHIRNGRNLFEPPGNPVYARKLLIYPHDHESCDIVFKNILGDTILIDDLDSANNYRRAVVQNKTQCPTILTRQGDRISSRGKFGGTQNKAPDIMSQVFGAPYPQHYYTLKGQIDRLIQYHSIVVKRDNAAKECEEHMKNMNSPEMQLKKKEMEEFNRQLKDIDRQRASRPVLPAKRRPEDATEPSGILSKRRNGTPYQYNMFQGNAYSGTDTRQRNKNWCAYVVHKNVSCAVVGGTESFVQPEGLPCPPELPNCEQQVIYRTHFRPMYKIAYKTVTELEWRCCPGYQGHDCREIKDMKFIQVERLPHAPSASGQVPAQPAPERRTEAPRNHPWVGEGQFGGQTGHGPQGGHGGYQNAQHLEEEVQRLSQMVLDMQARMTDMSSNLRLDFQEDASKMLVTLLNNVRQPASARGAETQTIEVQDFSFAGDTTVMDEVMNKISQVSDDLESKSNTLDDLLGRVNRHDGQIHLLMEGCSESAVHASSSSPSTGQELMEGMDIKMADLKNSCDYKIVSVREQCEGQEANYLSLAELMDSKETDLRNEIQDLKTKMADPGKEDTRISDSVLARVENLEMLCNSSEKTVAAQCLSVEEKLKVEQAEAIKDLSETLEDKLASMEDRLTTMLLDTSTNSPSGDLQSDINSLKGSVQTLEGRFDVLDQMCSKERSANLSVIENIQQDFQDCRRAVDTMETSLQAQINVKTGAEQEAKELLELHRTQHHELRSRLDELGREVKAEADRCRLQAEDAEQEIAHMDSRVVSVESLCGKLDPISSSLQRIKEGLNKHVTGLWTCVNQLNGTVRAHARDIGGLQGTCQNLQNHISNVAGDLQTLVTNNQGKTGRLFLPSTLNYPFPRGEGTNCLVIEHVALPRYAAGVQVTVEDTGLPQGSSKIITVPVVPLDASLPQPPVLETGEAGPPGRMTSSKLPKGTDGSMMPVQGFAGAPDVNLPHRPSPQKPAKASAGLTLPSFQGEIGIIRFNKVLVNDGGHYNAHTGIFTAPTEGRYLVTAVLAAQRGERVEAVLSVSSRSIQKLDSTGFLSGVTAPSSHDQCNCSSSTSLSLVLPLKRGDRVGLVLTAGKLAISASSEILSSFSAVLLYPSPSKR</sequence>
<dbReference type="Pfam" id="PF22899">
    <property type="entry name" value="SMCHD1_S5"/>
    <property type="match status" value="1"/>
</dbReference>
<dbReference type="PROSITE" id="PS51041">
    <property type="entry name" value="EMI"/>
    <property type="match status" value="1"/>
</dbReference>
<dbReference type="SMART" id="SM00968">
    <property type="entry name" value="SMC_hinge"/>
    <property type="match status" value="1"/>
</dbReference>
<dbReference type="SUPFAM" id="SSF75553">
    <property type="entry name" value="Smc hinge domain"/>
    <property type="match status" value="1"/>
</dbReference>
<evidence type="ECO:0000313" key="10">
    <source>
        <dbReference type="EMBL" id="TKS87633.1"/>
    </source>
</evidence>
<dbReference type="InterPro" id="IPR058611">
    <property type="entry name" value="Ig_SMCHD1_1st"/>
</dbReference>
<reference evidence="10 11" key="1">
    <citation type="submission" date="2019-01" db="EMBL/GenBank/DDBJ databases">
        <title>Genome Assembly of Collichthys lucidus.</title>
        <authorList>
            <person name="Cai M."/>
            <person name="Xiao S."/>
        </authorList>
    </citation>
    <scope>NUCLEOTIDE SEQUENCE [LARGE SCALE GENOMIC DNA]</scope>
    <source>
        <strain evidence="10">JT15FE1705JMU</strain>
        <tissue evidence="10">Muscle</tissue>
    </source>
</reference>
<feature type="region of interest" description="Disordered" evidence="7">
    <location>
        <begin position="2742"/>
        <end position="2767"/>
    </location>
</feature>
<evidence type="ECO:0000256" key="5">
    <source>
        <dbReference type="ARBA" id="ARBA00023157"/>
    </source>
</evidence>
<dbReference type="InterPro" id="IPR058614">
    <property type="entry name" value="Ig_SMCHD1_5th"/>
</dbReference>
<dbReference type="GO" id="GO:0005694">
    <property type="term" value="C:chromosome"/>
    <property type="evidence" value="ECO:0007669"/>
    <property type="project" value="UniProtKB-SubCell"/>
</dbReference>
<dbReference type="Proteomes" id="UP000298787">
    <property type="component" value="Chromosome 19"/>
</dbReference>
<dbReference type="STRING" id="240159.A0A4U5VH66"/>
<dbReference type="InterPro" id="IPR011489">
    <property type="entry name" value="EMI_domain"/>
</dbReference>
<dbReference type="GO" id="GO:0006302">
    <property type="term" value="P:double-strand break repair"/>
    <property type="evidence" value="ECO:0007669"/>
    <property type="project" value="InterPro"/>
</dbReference>
<dbReference type="InterPro" id="IPR008983">
    <property type="entry name" value="Tumour_necrosis_fac-like_dom"/>
</dbReference>
<feature type="domain" description="C1q" evidence="8">
    <location>
        <begin position="2789"/>
        <end position="2938"/>
    </location>
</feature>
<dbReference type="InterPro" id="IPR001073">
    <property type="entry name" value="C1q_dom"/>
</dbReference>
<evidence type="ECO:0000256" key="6">
    <source>
        <dbReference type="SAM" id="Coils"/>
    </source>
</evidence>
<dbReference type="Pfam" id="PF26195">
    <property type="entry name" value="Ig_SMCHD1_2nd"/>
    <property type="match status" value="1"/>
</dbReference>
<feature type="domain" description="EMI" evidence="9">
    <location>
        <begin position="2055"/>
        <end position="2132"/>
    </location>
</feature>
<dbReference type="InterPro" id="IPR036890">
    <property type="entry name" value="HATPase_C_sf"/>
</dbReference>
<gene>
    <name evidence="10" type="ORF">D9C73_021757</name>
</gene>
<dbReference type="Pfam" id="PF00386">
    <property type="entry name" value="C1q"/>
    <property type="match status" value="1"/>
</dbReference>
<dbReference type="SMART" id="SM00110">
    <property type="entry name" value="C1Q"/>
    <property type="match status" value="1"/>
</dbReference>
<evidence type="ECO:0000259" key="9">
    <source>
        <dbReference type="PROSITE" id="PS51041"/>
    </source>
</evidence>
<evidence type="ECO:0000313" key="11">
    <source>
        <dbReference type="Proteomes" id="UP000298787"/>
    </source>
</evidence>
<dbReference type="InterPro" id="IPR038892">
    <property type="entry name" value="SMCHD1"/>
</dbReference>
<dbReference type="InterPro" id="IPR036277">
    <property type="entry name" value="SMC_hinge_sf"/>
</dbReference>
<keyword evidence="11" id="KW-1185">Reference proteome</keyword>
<dbReference type="EMBL" id="CM014096">
    <property type="protein sequence ID" value="TKS87633.1"/>
    <property type="molecule type" value="Genomic_DNA"/>
</dbReference>
<dbReference type="Pfam" id="PF26197">
    <property type="entry name" value="Ig_SMCHD1_5th"/>
    <property type="match status" value="1"/>
</dbReference>